<dbReference type="OrthoDB" id="68076at2759"/>
<sequence>MAWAGRGVMVGGSASAFPRQATSRCALRFRIKLDGSEPTVVSYKKLLNEVEAEPAMVKSSAPPGANPALEARLAPVGAMAAEVPSTKVEEKVVGDPLKEPLPAPPNRFSNVIEKIEALYKGGGSDDDDDGEGQQNRPYGGEDTDQYDTQDSFIDDADLDAYFQTDKARLKHKGFFVNKGKLEKLNDSSSLPGAPLQKMMDRKRPASKGKEEKRVPKVIAKERVVKKKAKNMIHGKKEGCMGSGDFEEEEGFAARKKRLKDEARFGEADHKTFRPKVMGGPGRKPLGRGDELHLKGDVGFQNRREEMNLEVYRRDGIASGTPNRTKDARVGMVGEREVIRVRTDNDCGVATSGGVLTQQRGWREGGGEGMVAPEDLQIPGRIGGVDSLTARVKGSGGAFGGLFPVRADGSATGRSGPDELRASAASGGGYDVTGRRTPTGNAGDSDKTERRGGGSLKFGSMTDPRGEDGRGGGASESAYNYNRVLKGKNVEEMDDEETESDDDRDFSDQKGMKSKGSMMSSRLIEVGGGGVGKVGKAMAGESLNDGGRDGISHKKPRMDGGGGGGLPHKATGAPRNSPNNNVGNSKGTEKGSSGDDLVLSPVRRGGAPRGTMLERAIRDLEKGVAEMCPPDADQAQEQGTLPTSTQQQQQQHAVKKRLPPGVKEKLAKVARLAAKQGKISSEVIDKLMAILGHRLQLPSLKRNLKEMVALGLSRQQAKEGQLQMSKEDLKQTVALRVAQLQVQGEPLPSLQDAFEPEGVDPTAGGENGPRRVFKWDRDTEEKLWQFVDLYLRDMDEHKGSRLRKLYKELSAMWPTGWMDNKGIKEAIQRVNLRHQQERLLSGAGKSHKKGSDDSKSGQAKRRKAFQGGGGGGGGSGGAVVVLGGGGSSEWMEAEGDVGTSRETVGFRETTPGGDTFTRSFHLEEAEGASGSGSGGGAWQREVRSDVPGGAGILASGCAAPSRGTCDVGPSFVESDKPAIKKKKISLLPVRKKRKVVVVETPNAGVGIDKVPHGGASGGFTTGNSPPAAGVQTSSVADVSRAMGSNPGSRPSSATRVSQSQAFVHNAAGMVGLGREAAPAWNVTASFPVQPGTPPQSQSTGLHEDGRDVTGVSSAGPGNNIKRSSSSPSKQLSPTPIPASA</sequence>
<feature type="region of interest" description="Disordered" evidence="1">
    <location>
        <begin position="1006"/>
        <end position="1056"/>
    </location>
</feature>
<feature type="domain" description="Hpc2-related" evidence="2">
    <location>
        <begin position="141"/>
        <end position="182"/>
    </location>
</feature>
<feature type="compositionally biased region" description="Polar residues" evidence="1">
    <location>
        <begin position="634"/>
        <end position="644"/>
    </location>
</feature>
<dbReference type="AlphaFoldDB" id="A0A388LZG5"/>
<gene>
    <name evidence="3" type="ORF">CBR_g45850</name>
</gene>
<name>A0A388LZG5_CHABU</name>
<feature type="region of interest" description="Disordered" evidence="1">
    <location>
        <begin position="748"/>
        <end position="770"/>
    </location>
</feature>
<dbReference type="PANTHER" id="PTHR21669:SF28">
    <property type="entry name" value="YEMANUCLEIN"/>
    <property type="match status" value="1"/>
</dbReference>
<dbReference type="Pfam" id="PF08729">
    <property type="entry name" value="HUN"/>
    <property type="match status" value="1"/>
</dbReference>
<feature type="region of interest" description="Disordered" evidence="1">
    <location>
        <begin position="271"/>
        <end position="293"/>
    </location>
</feature>
<feature type="region of interest" description="Disordered" evidence="1">
    <location>
        <begin position="120"/>
        <end position="148"/>
    </location>
</feature>
<feature type="compositionally biased region" description="Gly residues" evidence="1">
    <location>
        <begin position="865"/>
        <end position="878"/>
    </location>
</feature>
<feature type="compositionally biased region" description="Polar residues" evidence="1">
    <location>
        <begin position="1044"/>
        <end position="1056"/>
    </location>
</feature>
<feature type="compositionally biased region" description="Low complexity" evidence="1">
    <location>
        <begin position="1122"/>
        <end position="1132"/>
    </location>
</feature>
<dbReference type="GO" id="GO:0005634">
    <property type="term" value="C:nucleus"/>
    <property type="evidence" value="ECO:0007669"/>
    <property type="project" value="TreeGrafter"/>
</dbReference>
<feature type="compositionally biased region" description="Basic and acidic residues" evidence="1">
    <location>
        <begin position="198"/>
        <end position="212"/>
    </location>
</feature>
<feature type="compositionally biased region" description="Polar residues" evidence="1">
    <location>
        <begin position="573"/>
        <end position="585"/>
    </location>
</feature>
<feature type="region of interest" description="Disordered" evidence="1">
    <location>
        <begin position="839"/>
        <end position="878"/>
    </location>
</feature>
<organism evidence="3 4">
    <name type="scientific">Chara braunii</name>
    <name type="common">Braun's stonewort</name>
    <dbReference type="NCBI Taxonomy" id="69332"/>
    <lineage>
        <taxon>Eukaryota</taxon>
        <taxon>Viridiplantae</taxon>
        <taxon>Streptophyta</taxon>
        <taxon>Charophyceae</taxon>
        <taxon>Charales</taxon>
        <taxon>Characeae</taxon>
        <taxon>Chara</taxon>
    </lineage>
</organism>
<keyword evidence="4" id="KW-1185">Reference proteome</keyword>
<evidence type="ECO:0000256" key="1">
    <source>
        <dbReference type="SAM" id="MobiDB-lite"/>
    </source>
</evidence>
<dbReference type="InterPro" id="IPR014840">
    <property type="entry name" value="HRD"/>
</dbReference>
<dbReference type="Gramene" id="GBG87696">
    <property type="protein sequence ID" value="GBG87696"/>
    <property type="gene ID" value="CBR_g45850"/>
</dbReference>
<evidence type="ECO:0000313" key="4">
    <source>
        <dbReference type="Proteomes" id="UP000265515"/>
    </source>
</evidence>
<feature type="compositionally biased region" description="Acidic residues" evidence="1">
    <location>
        <begin position="491"/>
        <end position="504"/>
    </location>
</feature>
<dbReference type="GO" id="GO:0006325">
    <property type="term" value="P:chromatin organization"/>
    <property type="evidence" value="ECO:0007669"/>
    <property type="project" value="TreeGrafter"/>
</dbReference>
<feature type="region of interest" description="Disordered" evidence="1">
    <location>
        <begin position="629"/>
        <end position="648"/>
    </location>
</feature>
<protein>
    <recommendedName>
        <fullName evidence="2">Hpc2-related domain-containing protein</fullName>
    </recommendedName>
</protein>
<evidence type="ECO:0000259" key="2">
    <source>
        <dbReference type="Pfam" id="PF08729"/>
    </source>
</evidence>
<feature type="region of interest" description="Disordered" evidence="1">
    <location>
        <begin position="185"/>
        <end position="212"/>
    </location>
</feature>
<feature type="region of interest" description="Disordered" evidence="1">
    <location>
        <begin position="1083"/>
        <end position="1139"/>
    </location>
</feature>
<comment type="caution">
    <text evidence="3">The sequence shown here is derived from an EMBL/GenBank/DDBJ whole genome shotgun (WGS) entry which is preliminary data.</text>
</comment>
<proteinExistence type="predicted"/>
<dbReference type="Proteomes" id="UP000265515">
    <property type="component" value="Unassembled WGS sequence"/>
</dbReference>
<feature type="region of interest" description="Disordered" evidence="1">
    <location>
        <begin position="405"/>
        <end position="607"/>
    </location>
</feature>
<evidence type="ECO:0000313" key="3">
    <source>
        <dbReference type="EMBL" id="GBG87696.1"/>
    </source>
</evidence>
<dbReference type="EMBL" id="BFEA01000627">
    <property type="protein sequence ID" value="GBG87696.1"/>
    <property type="molecule type" value="Genomic_DNA"/>
</dbReference>
<reference evidence="3 4" key="1">
    <citation type="journal article" date="2018" name="Cell">
        <title>The Chara Genome: Secondary Complexity and Implications for Plant Terrestrialization.</title>
        <authorList>
            <person name="Nishiyama T."/>
            <person name="Sakayama H."/>
            <person name="Vries J.D."/>
            <person name="Buschmann H."/>
            <person name="Saint-Marcoux D."/>
            <person name="Ullrich K.K."/>
            <person name="Haas F.B."/>
            <person name="Vanderstraeten L."/>
            <person name="Becker D."/>
            <person name="Lang D."/>
            <person name="Vosolsobe S."/>
            <person name="Rombauts S."/>
            <person name="Wilhelmsson P.K.I."/>
            <person name="Janitza P."/>
            <person name="Kern R."/>
            <person name="Heyl A."/>
            <person name="Rumpler F."/>
            <person name="Villalobos L.I.A.C."/>
            <person name="Clay J.M."/>
            <person name="Skokan R."/>
            <person name="Toyoda A."/>
            <person name="Suzuki Y."/>
            <person name="Kagoshima H."/>
            <person name="Schijlen E."/>
            <person name="Tajeshwar N."/>
            <person name="Catarino B."/>
            <person name="Hetherington A.J."/>
            <person name="Saltykova A."/>
            <person name="Bonnot C."/>
            <person name="Breuninger H."/>
            <person name="Symeonidi A."/>
            <person name="Radhakrishnan G.V."/>
            <person name="Van Nieuwerburgh F."/>
            <person name="Deforce D."/>
            <person name="Chang C."/>
            <person name="Karol K.G."/>
            <person name="Hedrich R."/>
            <person name="Ulvskov P."/>
            <person name="Glockner G."/>
            <person name="Delwiche C.F."/>
            <person name="Petrasek J."/>
            <person name="Van de Peer Y."/>
            <person name="Friml J."/>
            <person name="Beilby M."/>
            <person name="Dolan L."/>
            <person name="Kohara Y."/>
            <person name="Sugano S."/>
            <person name="Fujiyama A."/>
            <person name="Delaux P.-M."/>
            <person name="Quint M."/>
            <person name="TheiBen G."/>
            <person name="Hagemann M."/>
            <person name="Harholt J."/>
            <person name="Dunand C."/>
            <person name="Zachgo S."/>
            <person name="Langdale J."/>
            <person name="Maumus F."/>
            <person name="Straeten D.V.D."/>
            <person name="Gould S.B."/>
            <person name="Rensing S.A."/>
        </authorList>
    </citation>
    <scope>NUCLEOTIDE SEQUENCE [LARGE SCALE GENOMIC DNA]</scope>
    <source>
        <strain evidence="3 4">S276</strain>
    </source>
</reference>
<dbReference type="PANTHER" id="PTHR21669">
    <property type="entry name" value="CAPZ-INTERACTING PROTEIN AND RELATED PROTEINS"/>
    <property type="match status" value="1"/>
</dbReference>
<feature type="compositionally biased region" description="Polar residues" evidence="1">
    <location>
        <begin position="1109"/>
        <end position="1121"/>
    </location>
</feature>
<accession>A0A388LZG5</accession>
<feature type="region of interest" description="Disordered" evidence="1">
    <location>
        <begin position="895"/>
        <end position="915"/>
    </location>
</feature>